<dbReference type="RefSeq" id="XP_067921521.1">
    <property type="nucleotide sequence ID" value="XM_068066504.1"/>
</dbReference>
<evidence type="ECO:0000313" key="6">
    <source>
        <dbReference type="EMBL" id="PHJ19828.1"/>
    </source>
</evidence>
<reference evidence="6 7" key="1">
    <citation type="journal article" date="2017" name="Int. J. Parasitol.">
        <title>The genome of the protozoan parasite Cystoisospora suis and a reverse vaccinology approach to identify vaccine candidates.</title>
        <authorList>
            <person name="Palmieri N."/>
            <person name="Shrestha A."/>
            <person name="Ruttkowski B."/>
            <person name="Beck T."/>
            <person name="Vogl C."/>
            <person name="Tomley F."/>
            <person name="Blake D.P."/>
            <person name="Joachim A."/>
        </authorList>
    </citation>
    <scope>NUCLEOTIDE SEQUENCE [LARGE SCALE GENOMIC DNA]</scope>
    <source>
        <strain evidence="6 7">Wien I</strain>
    </source>
</reference>
<comment type="caution">
    <text evidence="6">The sequence shown here is derived from an EMBL/GenBank/DDBJ whole genome shotgun (WGS) entry which is preliminary data.</text>
</comment>
<evidence type="ECO:0000259" key="5">
    <source>
        <dbReference type="PROSITE" id="PS01031"/>
    </source>
</evidence>
<dbReference type="Gene3D" id="2.60.40.790">
    <property type="match status" value="1"/>
</dbReference>
<evidence type="ECO:0000313" key="7">
    <source>
        <dbReference type="Proteomes" id="UP000221165"/>
    </source>
</evidence>
<sequence>MSESQNTERGNGDAHPRTSTGQQPACSRQPPASRPSMMYPLSSIDRMYSEMMHNIERMHSEMEHLYQTHLAPSFTPIGGYHHHHHPCSIGYGASSRQGLPSYSLPPRQSQPALQAVPSSGHAQIAPAHGQIVPATHGGMSPFGFWGDIAPYGYRGGMAGHSMPRVDMRDTGAEFVVQADVPGMDKENLKVDVHDGVLTIRGEQREDRKQEDQGFYLQERSQASFSRSVMLPDKVKEDDIKASLVNGVLQVHIPKENPTAPPAVKSIAID</sequence>
<name>A0A2C6KTV3_9APIC</name>
<feature type="compositionally biased region" description="Polar residues" evidence="4">
    <location>
        <begin position="98"/>
        <end position="121"/>
    </location>
</feature>
<comment type="similarity">
    <text evidence="2 3">Belongs to the small heat shock protein (HSP20) family.</text>
</comment>
<dbReference type="InterPro" id="IPR031107">
    <property type="entry name" value="Small_HSP"/>
</dbReference>
<evidence type="ECO:0000256" key="4">
    <source>
        <dbReference type="SAM" id="MobiDB-lite"/>
    </source>
</evidence>
<dbReference type="GeneID" id="94429715"/>
<feature type="compositionally biased region" description="Polar residues" evidence="4">
    <location>
        <begin position="17"/>
        <end position="26"/>
    </location>
</feature>
<feature type="region of interest" description="Disordered" evidence="4">
    <location>
        <begin position="98"/>
        <end position="122"/>
    </location>
</feature>
<keyword evidence="7" id="KW-1185">Reference proteome</keyword>
<dbReference type="InterPro" id="IPR008978">
    <property type="entry name" value="HSP20-like_chaperone"/>
</dbReference>
<dbReference type="PANTHER" id="PTHR11527">
    <property type="entry name" value="HEAT-SHOCK PROTEIN 20 FAMILY MEMBER"/>
    <property type="match status" value="1"/>
</dbReference>
<proteinExistence type="inferred from homology"/>
<dbReference type="VEuPathDB" id="ToxoDB:CSUI_006341"/>
<dbReference type="Pfam" id="PF00011">
    <property type="entry name" value="HSP20"/>
    <property type="match status" value="1"/>
</dbReference>
<evidence type="ECO:0000256" key="2">
    <source>
        <dbReference type="PROSITE-ProRule" id="PRU00285"/>
    </source>
</evidence>
<organism evidence="6 7">
    <name type="scientific">Cystoisospora suis</name>
    <dbReference type="NCBI Taxonomy" id="483139"/>
    <lineage>
        <taxon>Eukaryota</taxon>
        <taxon>Sar</taxon>
        <taxon>Alveolata</taxon>
        <taxon>Apicomplexa</taxon>
        <taxon>Conoidasida</taxon>
        <taxon>Coccidia</taxon>
        <taxon>Eucoccidiorida</taxon>
        <taxon>Eimeriorina</taxon>
        <taxon>Sarcocystidae</taxon>
        <taxon>Cystoisospora</taxon>
    </lineage>
</organism>
<dbReference type="InterPro" id="IPR002068">
    <property type="entry name" value="A-crystallin/Hsp20_dom"/>
</dbReference>
<protein>
    <submittedName>
        <fullName evidence="6">Heat shock protein hsp28</fullName>
    </submittedName>
</protein>
<dbReference type="PROSITE" id="PS01031">
    <property type="entry name" value="SHSP"/>
    <property type="match status" value="1"/>
</dbReference>
<dbReference type="OrthoDB" id="329860at2759"/>
<gene>
    <name evidence="6" type="ORF">CSUI_006341</name>
</gene>
<feature type="domain" description="SHSP" evidence="5">
    <location>
        <begin position="156"/>
        <end position="269"/>
    </location>
</feature>
<feature type="region of interest" description="Disordered" evidence="4">
    <location>
        <begin position="1"/>
        <end position="39"/>
    </location>
</feature>
<accession>A0A2C6KTV3</accession>
<dbReference type="AlphaFoldDB" id="A0A2C6KTV3"/>
<keyword evidence="1 6" id="KW-0346">Stress response</keyword>
<dbReference type="EMBL" id="MIGC01003191">
    <property type="protein sequence ID" value="PHJ19828.1"/>
    <property type="molecule type" value="Genomic_DNA"/>
</dbReference>
<dbReference type="Proteomes" id="UP000221165">
    <property type="component" value="Unassembled WGS sequence"/>
</dbReference>
<dbReference type="CDD" id="cd06464">
    <property type="entry name" value="ACD_sHsps-like"/>
    <property type="match status" value="1"/>
</dbReference>
<dbReference type="SUPFAM" id="SSF49764">
    <property type="entry name" value="HSP20-like chaperones"/>
    <property type="match status" value="1"/>
</dbReference>
<evidence type="ECO:0000256" key="1">
    <source>
        <dbReference type="ARBA" id="ARBA00023016"/>
    </source>
</evidence>
<evidence type="ECO:0000256" key="3">
    <source>
        <dbReference type="RuleBase" id="RU003616"/>
    </source>
</evidence>